<dbReference type="GO" id="GO:0005634">
    <property type="term" value="C:nucleus"/>
    <property type="evidence" value="ECO:0007669"/>
    <property type="project" value="UniProtKB-SubCell"/>
</dbReference>
<sequence>MERYHFFRSNCSQFGFTCDSLSELKSDESEPEGALANVLDLLKRIHKIFFYELGGNLIYRDVRQVLKTVRKEVLKGCKVVFSRIIPSKVQADNHHPWKMA</sequence>
<accession>A0A2P6PGI5</accession>
<evidence type="ECO:0000256" key="2">
    <source>
        <dbReference type="ARBA" id="ARBA00013081"/>
    </source>
</evidence>
<comment type="subcellular location">
    <subcellularLocation>
        <location evidence="1">Nucleus</location>
    </subcellularLocation>
</comment>
<dbReference type="PANTHER" id="PTHR23081">
    <property type="entry name" value="RNA POLYMERASE II CTD PHOSPHATASE"/>
    <property type="match status" value="1"/>
</dbReference>
<dbReference type="GO" id="GO:0008420">
    <property type="term" value="F:RNA polymerase II CTD heptapeptide repeat phosphatase activity"/>
    <property type="evidence" value="ECO:0007669"/>
    <property type="project" value="InterPro"/>
</dbReference>
<gene>
    <name evidence="7" type="ORF">RchiOBHm_Chr7g0234851</name>
</gene>
<organism evidence="7 8">
    <name type="scientific">Rosa chinensis</name>
    <name type="common">China rose</name>
    <dbReference type="NCBI Taxonomy" id="74649"/>
    <lineage>
        <taxon>Eukaryota</taxon>
        <taxon>Viridiplantae</taxon>
        <taxon>Streptophyta</taxon>
        <taxon>Embryophyta</taxon>
        <taxon>Tracheophyta</taxon>
        <taxon>Spermatophyta</taxon>
        <taxon>Magnoliopsida</taxon>
        <taxon>eudicotyledons</taxon>
        <taxon>Gunneridae</taxon>
        <taxon>Pentapetalae</taxon>
        <taxon>rosids</taxon>
        <taxon>fabids</taxon>
        <taxon>Rosales</taxon>
        <taxon>Rosaceae</taxon>
        <taxon>Rosoideae</taxon>
        <taxon>Rosoideae incertae sedis</taxon>
        <taxon>Rosa</taxon>
    </lineage>
</organism>
<evidence type="ECO:0000256" key="3">
    <source>
        <dbReference type="ARBA" id="ARBA00022801"/>
    </source>
</evidence>
<comment type="catalytic activity">
    <reaction evidence="5">
        <text>O-phospho-L-seryl-[protein] + H2O = L-seryl-[protein] + phosphate</text>
        <dbReference type="Rhea" id="RHEA:20629"/>
        <dbReference type="Rhea" id="RHEA-COMP:9863"/>
        <dbReference type="Rhea" id="RHEA-COMP:11604"/>
        <dbReference type="ChEBI" id="CHEBI:15377"/>
        <dbReference type="ChEBI" id="CHEBI:29999"/>
        <dbReference type="ChEBI" id="CHEBI:43474"/>
        <dbReference type="ChEBI" id="CHEBI:83421"/>
        <dbReference type="EC" id="3.1.3.16"/>
    </reaction>
</comment>
<evidence type="ECO:0000256" key="5">
    <source>
        <dbReference type="ARBA" id="ARBA00047761"/>
    </source>
</evidence>
<keyword evidence="3 7" id="KW-0378">Hydrolase</keyword>
<protein>
    <recommendedName>
        <fullName evidence="2">protein-serine/threonine phosphatase</fullName>
        <ecNumber evidence="2">3.1.3.16</ecNumber>
    </recommendedName>
</protein>
<name>A0A2P6PGI5_ROSCH</name>
<dbReference type="Proteomes" id="UP000238479">
    <property type="component" value="Chromosome 7"/>
</dbReference>
<dbReference type="PANTHER" id="PTHR23081:SF36">
    <property type="entry name" value="RNA POLYMERASE II SUBUNIT A C-TERMINAL DOMAIN PHOSPHATASE"/>
    <property type="match status" value="1"/>
</dbReference>
<evidence type="ECO:0000313" key="8">
    <source>
        <dbReference type="Proteomes" id="UP000238479"/>
    </source>
</evidence>
<comment type="caution">
    <text evidence="7">The sequence shown here is derived from an EMBL/GenBank/DDBJ whole genome shotgun (WGS) entry which is preliminary data.</text>
</comment>
<dbReference type="Gramene" id="PRQ21046">
    <property type="protein sequence ID" value="PRQ21046"/>
    <property type="gene ID" value="RchiOBHm_Chr7g0234851"/>
</dbReference>
<reference evidence="7 8" key="1">
    <citation type="journal article" date="2018" name="Nat. Genet.">
        <title>The Rosa genome provides new insights in the design of modern roses.</title>
        <authorList>
            <person name="Bendahmane M."/>
        </authorList>
    </citation>
    <scope>NUCLEOTIDE SEQUENCE [LARGE SCALE GENOMIC DNA]</scope>
    <source>
        <strain evidence="8">cv. Old Blush</strain>
    </source>
</reference>
<dbReference type="EC" id="3.1.3.16" evidence="2"/>
<comment type="catalytic activity">
    <reaction evidence="6">
        <text>O-phospho-L-threonyl-[protein] + H2O = L-threonyl-[protein] + phosphate</text>
        <dbReference type="Rhea" id="RHEA:47004"/>
        <dbReference type="Rhea" id="RHEA-COMP:11060"/>
        <dbReference type="Rhea" id="RHEA-COMP:11605"/>
        <dbReference type="ChEBI" id="CHEBI:15377"/>
        <dbReference type="ChEBI" id="CHEBI:30013"/>
        <dbReference type="ChEBI" id="CHEBI:43474"/>
        <dbReference type="ChEBI" id="CHEBI:61977"/>
        <dbReference type="EC" id="3.1.3.16"/>
    </reaction>
</comment>
<evidence type="ECO:0000313" key="7">
    <source>
        <dbReference type="EMBL" id="PRQ21046.1"/>
    </source>
</evidence>
<dbReference type="AlphaFoldDB" id="A0A2P6PGI5"/>
<evidence type="ECO:0000256" key="6">
    <source>
        <dbReference type="ARBA" id="ARBA00048336"/>
    </source>
</evidence>
<evidence type="ECO:0000256" key="4">
    <source>
        <dbReference type="ARBA" id="ARBA00023242"/>
    </source>
</evidence>
<proteinExistence type="predicted"/>
<dbReference type="STRING" id="74649.A0A2P6PGI5"/>
<dbReference type="InterPro" id="IPR039189">
    <property type="entry name" value="Fcp1"/>
</dbReference>
<dbReference type="EMBL" id="PDCK01000045">
    <property type="protein sequence ID" value="PRQ21046.1"/>
    <property type="molecule type" value="Genomic_DNA"/>
</dbReference>
<keyword evidence="4" id="KW-0539">Nucleus</keyword>
<evidence type="ECO:0000256" key="1">
    <source>
        <dbReference type="ARBA" id="ARBA00004123"/>
    </source>
</evidence>
<keyword evidence="8" id="KW-1185">Reference proteome</keyword>